<dbReference type="AlphaFoldDB" id="A0A931N133"/>
<comment type="catalytic activity">
    <reaction evidence="1">
        <text>ATP + protein L-histidine = ADP + protein N-phospho-L-histidine.</text>
        <dbReference type="EC" id="2.7.13.3"/>
    </reaction>
</comment>
<evidence type="ECO:0000256" key="4">
    <source>
        <dbReference type="ARBA" id="ARBA00022679"/>
    </source>
</evidence>
<evidence type="ECO:0000256" key="5">
    <source>
        <dbReference type="ARBA" id="ARBA00022741"/>
    </source>
</evidence>
<evidence type="ECO:0000256" key="6">
    <source>
        <dbReference type="ARBA" id="ARBA00022777"/>
    </source>
</evidence>
<dbReference type="Pfam" id="PF00072">
    <property type="entry name" value="Response_reg"/>
    <property type="match status" value="1"/>
</dbReference>
<proteinExistence type="predicted"/>
<feature type="domain" description="Response regulatory" evidence="11">
    <location>
        <begin position="7"/>
        <end position="121"/>
    </location>
</feature>
<feature type="modified residue" description="4-aspartylphosphate" evidence="8">
    <location>
        <position position="56"/>
    </location>
</feature>
<dbReference type="Gene3D" id="3.30.565.10">
    <property type="entry name" value="Histidine kinase-like ATPase, C-terminal domain"/>
    <property type="match status" value="1"/>
</dbReference>
<gene>
    <name evidence="12" type="ORF">I5731_16425</name>
</gene>
<dbReference type="SUPFAM" id="SSF55874">
    <property type="entry name" value="ATPase domain of HSP90 chaperone/DNA topoisomerase II/histidine kinase"/>
    <property type="match status" value="1"/>
</dbReference>
<dbReference type="InterPro" id="IPR011006">
    <property type="entry name" value="CheY-like_superfamily"/>
</dbReference>
<evidence type="ECO:0000313" key="13">
    <source>
        <dbReference type="Proteomes" id="UP000631694"/>
    </source>
</evidence>
<dbReference type="CDD" id="cd00156">
    <property type="entry name" value="REC"/>
    <property type="match status" value="1"/>
</dbReference>
<dbReference type="Proteomes" id="UP000631694">
    <property type="component" value="Unassembled WGS sequence"/>
</dbReference>
<keyword evidence="6" id="KW-0418">Kinase</keyword>
<keyword evidence="9" id="KW-0175">Coiled coil</keyword>
<dbReference type="EC" id="2.7.13.3" evidence="2"/>
<dbReference type="SMART" id="SM00448">
    <property type="entry name" value="REC"/>
    <property type="match status" value="1"/>
</dbReference>
<dbReference type="PANTHER" id="PTHR41523:SF8">
    <property type="entry name" value="ETHYLENE RESPONSE SENSOR PROTEIN"/>
    <property type="match status" value="1"/>
</dbReference>
<accession>A0A931N133</accession>
<dbReference type="InterPro" id="IPR005467">
    <property type="entry name" value="His_kinase_dom"/>
</dbReference>
<evidence type="ECO:0000313" key="12">
    <source>
        <dbReference type="EMBL" id="MBH0239411.1"/>
    </source>
</evidence>
<dbReference type="Gene3D" id="3.40.50.2300">
    <property type="match status" value="1"/>
</dbReference>
<evidence type="ECO:0000256" key="8">
    <source>
        <dbReference type="PROSITE-ProRule" id="PRU00169"/>
    </source>
</evidence>
<keyword evidence="13" id="KW-1185">Reference proteome</keyword>
<evidence type="ECO:0000259" key="11">
    <source>
        <dbReference type="PROSITE" id="PS50110"/>
    </source>
</evidence>
<dbReference type="InterPro" id="IPR036890">
    <property type="entry name" value="HATPase_C_sf"/>
</dbReference>
<evidence type="ECO:0000256" key="1">
    <source>
        <dbReference type="ARBA" id="ARBA00000085"/>
    </source>
</evidence>
<keyword evidence="5" id="KW-0547">Nucleotide-binding</keyword>
<evidence type="ECO:0000256" key="7">
    <source>
        <dbReference type="ARBA" id="ARBA00022840"/>
    </source>
</evidence>
<feature type="coiled-coil region" evidence="9">
    <location>
        <begin position="117"/>
        <end position="153"/>
    </location>
</feature>
<dbReference type="PANTHER" id="PTHR41523">
    <property type="entry name" value="TWO-COMPONENT SYSTEM SENSOR PROTEIN"/>
    <property type="match status" value="1"/>
</dbReference>
<dbReference type="EMBL" id="JADZLT010000054">
    <property type="protein sequence ID" value="MBH0239411.1"/>
    <property type="molecule type" value="Genomic_DNA"/>
</dbReference>
<dbReference type="PROSITE" id="PS50109">
    <property type="entry name" value="HIS_KIN"/>
    <property type="match status" value="1"/>
</dbReference>
<evidence type="ECO:0000256" key="2">
    <source>
        <dbReference type="ARBA" id="ARBA00012438"/>
    </source>
</evidence>
<dbReference type="PROSITE" id="PS50110">
    <property type="entry name" value="RESPONSE_REGULATORY"/>
    <property type="match status" value="1"/>
</dbReference>
<dbReference type="SUPFAM" id="SSF52172">
    <property type="entry name" value="CheY-like"/>
    <property type="match status" value="1"/>
</dbReference>
<dbReference type="GO" id="GO:0005524">
    <property type="term" value="F:ATP binding"/>
    <property type="evidence" value="ECO:0007669"/>
    <property type="project" value="UniProtKB-KW"/>
</dbReference>
<reference evidence="12" key="1">
    <citation type="submission" date="2020-12" db="EMBL/GenBank/DDBJ databases">
        <title>Methylobrevis albus sp. nov., isolated from fresh water lack sediment.</title>
        <authorList>
            <person name="Zou Q."/>
        </authorList>
    </citation>
    <scope>NUCLEOTIDE SEQUENCE</scope>
    <source>
        <strain evidence="12">L22</strain>
    </source>
</reference>
<keyword evidence="3 8" id="KW-0597">Phosphoprotein</keyword>
<dbReference type="GO" id="GO:0000160">
    <property type="term" value="P:phosphorelay signal transduction system"/>
    <property type="evidence" value="ECO:0007669"/>
    <property type="project" value="InterPro"/>
</dbReference>
<keyword evidence="7" id="KW-0067">ATP-binding</keyword>
<protein>
    <recommendedName>
        <fullName evidence="2">histidine kinase</fullName>
        <ecNumber evidence="2">2.7.13.3</ecNumber>
    </recommendedName>
</protein>
<dbReference type="InterPro" id="IPR003594">
    <property type="entry name" value="HATPase_dom"/>
</dbReference>
<dbReference type="Gene3D" id="3.30.450.20">
    <property type="entry name" value="PAS domain"/>
    <property type="match status" value="1"/>
</dbReference>
<keyword evidence="4" id="KW-0808">Transferase</keyword>
<sequence>MPGQMINVLYIDDDEILGRLVQRILARRGYACIHASGAEDGLALVEAGGVDVVILDHDLGVGSGIDVLRALNAREAPPPVVYVTASTELSIAVEALKAGAVDYVVKTIGEDFEVLLAAALEQSVEKARLTRAKERAERDLRESRDRAVVLLAEVNHRVANSLALVSSLVRMQAASVADPATQAALSETQARIAAIANLHRSLYTSEDVRVVDLSAYLGAVVAELEQSVSAAGHTPSIRLTASPVTVATDRAVAIGMIATELVTNAIKYAYPDGGGEIRVGLLLEDGGDLVLTVADDGIGWSGEGPSTGTGLGGRIVRAMAKSLASRVEYVPADRGTTALLRIPPPAA</sequence>
<comment type="caution">
    <text evidence="12">The sequence shown here is derived from an EMBL/GenBank/DDBJ whole genome shotgun (WGS) entry which is preliminary data.</text>
</comment>
<evidence type="ECO:0000256" key="9">
    <source>
        <dbReference type="SAM" id="Coils"/>
    </source>
</evidence>
<evidence type="ECO:0000256" key="3">
    <source>
        <dbReference type="ARBA" id="ARBA00022553"/>
    </source>
</evidence>
<name>A0A931N133_9HYPH</name>
<dbReference type="GO" id="GO:0004673">
    <property type="term" value="F:protein histidine kinase activity"/>
    <property type="evidence" value="ECO:0007669"/>
    <property type="project" value="UniProtKB-EC"/>
</dbReference>
<dbReference type="Pfam" id="PF07568">
    <property type="entry name" value="HisKA_2"/>
    <property type="match status" value="1"/>
</dbReference>
<dbReference type="RefSeq" id="WP_197312489.1">
    <property type="nucleotide sequence ID" value="NZ_JADZLT010000054.1"/>
</dbReference>
<dbReference type="Pfam" id="PF02518">
    <property type="entry name" value="HATPase_c"/>
    <property type="match status" value="1"/>
</dbReference>
<dbReference type="SMART" id="SM00387">
    <property type="entry name" value="HATPase_c"/>
    <property type="match status" value="1"/>
</dbReference>
<dbReference type="InterPro" id="IPR011495">
    <property type="entry name" value="Sig_transdc_His_kin_sub2_dim/P"/>
</dbReference>
<evidence type="ECO:0000259" key="10">
    <source>
        <dbReference type="PROSITE" id="PS50109"/>
    </source>
</evidence>
<feature type="domain" description="Histidine kinase" evidence="10">
    <location>
        <begin position="153"/>
        <end position="346"/>
    </location>
</feature>
<dbReference type="InterPro" id="IPR001789">
    <property type="entry name" value="Sig_transdc_resp-reg_receiver"/>
</dbReference>
<organism evidence="12 13">
    <name type="scientific">Methylobrevis albus</name>
    <dbReference type="NCBI Taxonomy" id="2793297"/>
    <lineage>
        <taxon>Bacteria</taxon>
        <taxon>Pseudomonadati</taxon>
        <taxon>Pseudomonadota</taxon>
        <taxon>Alphaproteobacteria</taxon>
        <taxon>Hyphomicrobiales</taxon>
        <taxon>Pleomorphomonadaceae</taxon>
        <taxon>Methylobrevis</taxon>
    </lineage>
</organism>